<dbReference type="InterPro" id="IPR029057">
    <property type="entry name" value="PRTase-like"/>
</dbReference>
<dbReference type="EC" id="2.7.6.1" evidence="1"/>
<dbReference type="GO" id="GO:0004749">
    <property type="term" value="F:ribose phosphate diphosphokinase activity"/>
    <property type="evidence" value="ECO:0007669"/>
    <property type="project" value="UniProtKB-EC"/>
</dbReference>
<dbReference type="Pfam" id="PF00156">
    <property type="entry name" value="Pribosyltran"/>
    <property type="match status" value="1"/>
</dbReference>
<evidence type="ECO:0000313" key="13">
    <source>
        <dbReference type="EMBL" id="PJE63583.1"/>
    </source>
</evidence>
<evidence type="ECO:0000256" key="9">
    <source>
        <dbReference type="ARBA" id="ARBA00049535"/>
    </source>
</evidence>
<evidence type="ECO:0000259" key="11">
    <source>
        <dbReference type="Pfam" id="PF00156"/>
    </source>
</evidence>
<dbReference type="InterPro" id="IPR000836">
    <property type="entry name" value="PRTase_dom"/>
</dbReference>
<evidence type="ECO:0000256" key="2">
    <source>
        <dbReference type="ARBA" id="ARBA00022679"/>
    </source>
</evidence>
<keyword evidence="7" id="KW-0067">ATP-binding</keyword>
<dbReference type="EMBL" id="PFEE01000056">
    <property type="protein sequence ID" value="PJE63583.1"/>
    <property type="molecule type" value="Genomic_DNA"/>
</dbReference>
<evidence type="ECO:0000313" key="14">
    <source>
        <dbReference type="Proteomes" id="UP000231569"/>
    </source>
</evidence>
<evidence type="ECO:0000256" key="3">
    <source>
        <dbReference type="ARBA" id="ARBA00022723"/>
    </source>
</evidence>
<dbReference type="Pfam" id="PF13793">
    <property type="entry name" value="Pribosyltran_N"/>
    <property type="match status" value="1"/>
</dbReference>
<dbReference type="Proteomes" id="UP000231569">
    <property type="component" value="Unassembled WGS sequence"/>
</dbReference>
<keyword evidence="8" id="KW-0460">Magnesium</keyword>
<dbReference type="NCBIfam" id="TIGR01251">
    <property type="entry name" value="ribP_PPkin"/>
    <property type="match status" value="1"/>
</dbReference>
<organism evidence="13 14">
    <name type="scientific">Candidatus Roizmanbacteria bacterium CG10_big_fil_rev_8_21_14_0_10_45_7</name>
    <dbReference type="NCBI Taxonomy" id="1974854"/>
    <lineage>
        <taxon>Bacteria</taxon>
        <taxon>Candidatus Roizmaniibacteriota</taxon>
    </lineage>
</organism>
<evidence type="ECO:0000256" key="1">
    <source>
        <dbReference type="ARBA" id="ARBA00013247"/>
    </source>
</evidence>
<comment type="caution">
    <text evidence="13">The sequence shown here is derived from an EMBL/GenBank/DDBJ whole genome shotgun (WGS) entry which is preliminary data.</text>
</comment>
<dbReference type="SUPFAM" id="SSF53271">
    <property type="entry name" value="PRTase-like"/>
    <property type="match status" value="2"/>
</dbReference>
<sequence length="304" mass="32787">MQSMTYFAGNASPKVGEAVSARHGGTLGKSELVRFANSEIKVRILQEVTDTPCVIIQSLSNPTSERVLELAFYLDALRREGAASVDVIIPYLGYARQNIQHLPGECVSAHVIISLIESLGARSVTTIDIHDEATAGVFTVPFTNLSALPLLAHEMKKTIAVEHTLVGSPDQGGVERARGFAEAFYEGGTAPDLIVIEKKRNLEGVHDSQAVELYGDVTGKDIILVDDVATSGGTMLHAAQLCLDKGARQVYTAVVHADFGEGIIEKIGNAKLFQGWYTTNTIEEPSKKLKAYPLFHQIGIDSLL</sequence>
<comment type="catalytic activity">
    <reaction evidence="9">
        <text>D-ribose 5-phosphate + ATP = 5-phospho-alpha-D-ribose 1-diphosphate + AMP + H(+)</text>
        <dbReference type="Rhea" id="RHEA:15609"/>
        <dbReference type="ChEBI" id="CHEBI:15378"/>
        <dbReference type="ChEBI" id="CHEBI:30616"/>
        <dbReference type="ChEBI" id="CHEBI:58017"/>
        <dbReference type="ChEBI" id="CHEBI:78346"/>
        <dbReference type="ChEBI" id="CHEBI:456215"/>
        <dbReference type="EC" id="2.7.6.1"/>
    </reaction>
</comment>
<dbReference type="CDD" id="cd06223">
    <property type="entry name" value="PRTases_typeI"/>
    <property type="match status" value="1"/>
</dbReference>
<keyword evidence="5" id="KW-0547">Nucleotide-binding</keyword>
<dbReference type="InterPro" id="IPR029099">
    <property type="entry name" value="Pribosyltran_N"/>
</dbReference>
<evidence type="ECO:0000259" key="12">
    <source>
        <dbReference type="Pfam" id="PF13793"/>
    </source>
</evidence>
<evidence type="ECO:0000256" key="7">
    <source>
        <dbReference type="ARBA" id="ARBA00022840"/>
    </source>
</evidence>
<dbReference type="AlphaFoldDB" id="A0A2M8KUP1"/>
<keyword evidence="6" id="KW-0418">Kinase</keyword>
<evidence type="ECO:0000256" key="6">
    <source>
        <dbReference type="ARBA" id="ARBA00022777"/>
    </source>
</evidence>
<feature type="domain" description="Ribose-phosphate pyrophosphokinase N-terminal" evidence="12">
    <location>
        <begin position="5"/>
        <end position="120"/>
    </location>
</feature>
<evidence type="ECO:0000256" key="5">
    <source>
        <dbReference type="ARBA" id="ARBA00022741"/>
    </source>
</evidence>
<keyword evidence="2" id="KW-0808">Transferase</keyword>
<dbReference type="GO" id="GO:0002189">
    <property type="term" value="C:ribose phosphate diphosphokinase complex"/>
    <property type="evidence" value="ECO:0007669"/>
    <property type="project" value="TreeGrafter"/>
</dbReference>
<comment type="similarity">
    <text evidence="10">Belongs to the ribose-phosphate pyrophosphokinase family.</text>
</comment>
<dbReference type="GO" id="GO:0005524">
    <property type="term" value="F:ATP binding"/>
    <property type="evidence" value="ECO:0007669"/>
    <property type="project" value="UniProtKB-KW"/>
</dbReference>
<protein>
    <recommendedName>
        <fullName evidence="1">ribose-phosphate diphosphokinase</fullName>
        <ecNumber evidence="1">2.7.6.1</ecNumber>
    </recommendedName>
</protein>
<dbReference type="GO" id="GO:0006015">
    <property type="term" value="P:5-phosphoribose 1-diphosphate biosynthetic process"/>
    <property type="evidence" value="ECO:0007669"/>
    <property type="project" value="TreeGrafter"/>
</dbReference>
<name>A0A2M8KUP1_9BACT</name>
<evidence type="ECO:0000256" key="10">
    <source>
        <dbReference type="RuleBase" id="RU004324"/>
    </source>
</evidence>
<dbReference type="FunFam" id="3.40.50.2020:FF:000007">
    <property type="entry name" value="Ribose-phosphate pyrophosphokinase"/>
    <property type="match status" value="1"/>
</dbReference>
<evidence type="ECO:0000256" key="8">
    <source>
        <dbReference type="ARBA" id="ARBA00022842"/>
    </source>
</evidence>
<dbReference type="Gene3D" id="3.40.50.2020">
    <property type="match status" value="2"/>
</dbReference>
<reference evidence="14" key="1">
    <citation type="submission" date="2017-09" db="EMBL/GenBank/DDBJ databases">
        <title>Depth-based differentiation of microbial function through sediment-hosted aquifers and enrichment of novel symbionts in the deep terrestrial subsurface.</title>
        <authorList>
            <person name="Probst A.J."/>
            <person name="Ladd B."/>
            <person name="Jarett J.K."/>
            <person name="Geller-Mcgrath D.E."/>
            <person name="Sieber C.M.K."/>
            <person name="Emerson J.B."/>
            <person name="Anantharaman K."/>
            <person name="Thomas B.C."/>
            <person name="Malmstrom R."/>
            <person name="Stieglmeier M."/>
            <person name="Klingl A."/>
            <person name="Woyke T."/>
            <person name="Ryan C.M."/>
            <person name="Banfield J.F."/>
        </authorList>
    </citation>
    <scope>NUCLEOTIDE SEQUENCE [LARGE SCALE GENOMIC DNA]</scope>
</reference>
<dbReference type="PANTHER" id="PTHR10210:SF32">
    <property type="entry name" value="RIBOSE-PHOSPHATE PYROPHOSPHOKINASE 2"/>
    <property type="match status" value="1"/>
</dbReference>
<feature type="domain" description="Phosphoribosyltransferase" evidence="11">
    <location>
        <begin position="164"/>
        <end position="257"/>
    </location>
</feature>
<dbReference type="PANTHER" id="PTHR10210">
    <property type="entry name" value="RIBOSE-PHOSPHATE DIPHOSPHOKINASE FAMILY MEMBER"/>
    <property type="match status" value="1"/>
</dbReference>
<dbReference type="SMART" id="SM01400">
    <property type="entry name" value="Pribosyltran_N"/>
    <property type="match status" value="1"/>
</dbReference>
<keyword evidence="3" id="KW-0479">Metal-binding</keyword>
<dbReference type="GO" id="GO:0006164">
    <property type="term" value="P:purine nucleotide biosynthetic process"/>
    <property type="evidence" value="ECO:0007669"/>
    <property type="project" value="TreeGrafter"/>
</dbReference>
<proteinExistence type="inferred from homology"/>
<dbReference type="GO" id="GO:0016301">
    <property type="term" value="F:kinase activity"/>
    <property type="evidence" value="ECO:0007669"/>
    <property type="project" value="UniProtKB-KW"/>
</dbReference>
<evidence type="ECO:0000256" key="4">
    <source>
        <dbReference type="ARBA" id="ARBA00022727"/>
    </source>
</evidence>
<dbReference type="GO" id="GO:0005737">
    <property type="term" value="C:cytoplasm"/>
    <property type="evidence" value="ECO:0007669"/>
    <property type="project" value="TreeGrafter"/>
</dbReference>
<keyword evidence="4 10" id="KW-0545">Nucleotide biosynthesis</keyword>
<gene>
    <name evidence="13" type="ORF">COU89_02555</name>
</gene>
<dbReference type="InterPro" id="IPR005946">
    <property type="entry name" value="Rib-P_diPkinase"/>
</dbReference>
<dbReference type="GO" id="GO:0000287">
    <property type="term" value="F:magnesium ion binding"/>
    <property type="evidence" value="ECO:0007669"/>
    <property type="project" value="InterPro"/>
</dbReference>
<accession>A0A2M8KUP1</accession>